<name>A0A5C3MH40_9AGAR</name>
<evidence type="ECO:0000313" key="3">
    <source>
        <dbReference type="EMBL" id="TFK43696.1"/>
    </source>
</evidence>
<reference evidence="3 4" key="1">
    <citation type="journal article" date="2019" name="Nat. Ecol. Evol.">
        <title>Megaphylogeny resolves global patterns of mushroom evolution.</title>
        <authorList>
            <person name="Varga T."/>
            <person name="Krizsan K."/>
            <person name="Foldi C."/>
            <person name="Dima B."/>
            <person name="Sanchez-Garcia M."/>
            <person name="Sanchez-Ramirez S."/>
            <person name="Szollosi G.J."/>
            <person name="Szarkandi J.G."/>
            <person name="Papp V."/>
            <person name="Albert L."/>
            <person name="Andreopoulos W."/>
            <person name="Angelini C."/>
            <person name="Antonin V."/>
            <person name="Barry K.W."/>
            <person name="Bougher N.L."/>
            <person name="Buchanan P."/>
            <person name="Buyck B."/>
            <person name="Bense V."/>
            <person name="Catcheside P."/>
            <person name="Chovatia M."/>
            <person name="Cooper J."/>
            <person name="Damon W."/>
            <person name="Desjardin D."/>
            <person name="Finy P."/>
            <person name="Geml J."/>
            <person name="Haridas S."/>
            <person name="Hughes K."/>
            <person name="Justo A."/>
            <person name="Karasinski D."/>
            <person name="Kautmanova I."/>
            <person name="Kiss B."/>
            <person name="Kocsube S."/>
            <person name="Kotiranta H."/>
            <person name="LaButti K.M."/>
            <person name="Lechner B.E."/>
            <person name="Liimatainen K."/>
            <person name="Lipzen A."/>
            <person name="Lukacs Z."/>
            <person name="Mihaltcheva S."/>
            <person name="Morgado L.N."/>
            <person name="Niskanen T."/>
            <person name="Noordeloos M.E."/>
            <person name="Ohm R.A."/>
            <person name="Ortiz-Santana B."/>
            <person name="Ovrebo C."/>
            <person name="Racz N."/>
            <person name="Riley R."/>
            <person name="Savchenko A."/>
            <person name="Shiryaev A."/>
            <person name="Soop K."/>
            <person name="Spirin V."/>
            <person name="Szebenyi C."/>
            <person name="Tomsovsky M."/>
            <person name="Tulloss R.E."/>
            <person name="Uehling J."/>
            <person name="Grigoriev I.V."/>
            <person name="Vagvolgyi C."/>
            <person name="Papp T."/>
            <person name="Martin F.M."/>
            <person name="Miettinen O."/>
            <person name="Hibbett D.S."/>
            <person name="Nagy L.G."/>
        </authorList>
    </citation>
    <scope>NUCLEOTIDE SEQUENCE [LARGE SCALE GENOMIC DNA]</scope>
    <source>
        <strain evidence="3 4">CBS 166.37</strain>
    </source>
</reference>
<evidence type="ECO:0000256" key="2">
    <source>
        <dbReference type="SAM" id="MobiDB-lite"/>
    </source>
</evidence>
<sequence>MASPSRDERKSIQDEIEDISGIMAQIEVLLDDIKQRVDAISQRPFSEVEEIQNKLELVKRQNRHLIRTIKKLRNEQHELQRQLACRTQEAENAVEAYQDMRRKLRNARRVIRDIVDEAGSLNQLSVSQDEIDDALGDEDQDEFYDASESLSSDNDETVQQYAETDAPQSPVEPVPQDNPGMGDAAANNETAGHAETSLPGADDSIETDVVEVDDFDDDHTESYLFEQPDVVDPPVYEMQDKVPPAVSQGMVFGPFSRRNLQAHLGLADAVVNHSFMCCYMYSCSMS</sequence>
<organism evidence="3 4">
    <name type="scientific">Crucibulum laeve</name>
    <dbReference type="NCBI Taxonomy" id="68775"/>
    <lineage>
        <taxon>Eukaryota</taxon>
        <taxon>Fungi</taxon>
        <taxon>Dikarya</taxon>
        <taxon>Basidiomycota</taxon>
        <taxon>Agaricomycotina</taxon>
        <taxon>Agaricomycetes</taxon>
        <taxon>Agaricomycetidae</taxon>
        <taxon>Agaricales</taxon>
        <taxon>Agaricineae</taxon>
        <taxon>Nidulariaceae</taxon>
        <taxon>Crucibulum</taxon>
    </lineage>
</organism>
<feature type="compositionally biased region" description="Polar residues" evidence="2">
    <location>
        <begin position="148"/>
        <end position="162"/>
    </location>
</feature>
<dbReference type="EMBL" id="ML213591">
    <property type="protein sequence ID" value="TFK43696.1"/>
    <property type="molecule type" value="Genomic_DNA"/>
</dbReference>
<dbReference type="SUPFAM" id="SSF47661">
    <property type="entry name" value="t-snare proteins"/>
    <property type="match status" value="1"/>
</dbReference>
<dbReference type="InterPro" id="IPR010989">
    <property type="entry name" value="SNARE"/>
</dbReference>
<gene>
    <name evidence="3" type="ORF">BDQ12DRAFT_192372</name>
</gene>
<keyword evidence="1" id="KW-0175">Coiled coil</keyword>
<evidence type="ECO:0000313" key="4">
    <source>
        <dbReference type="Proteomes" id="UP000308652"/>
    </source>
</evidence>
<dbReference type="GO" id="GO:0016192">
    <property type="term" value="P:vesicle-mediated transport"/>
    <property type="evidence" value="ECO:0007669"/>
    <property type="project" value="InterPro"/>
</dbReference>
<dbReference type="GO" id="GO:0016020">
    <property type="term" value="C:membrane"/>
    <property type="evidence" value="ECO:0007669"/>
    <property type="project" value="InterPro"/>
</dbReference>
<protein>
    <submittedName>
        <fullName evidence="3">Uncharacterized protein</fullName>
    </submittedName>
</protein>
<evidence type="ECO:0000256" key="1">
    <source>
        <dbReference type="SAM" id="Coils"/>
    </source>
</evidence>
<dbReference type="AlphaFoldDB" id="A0A5C3MH40"/>
<accession>A0A5C3MH40</accession>
<dbReference type="OrthoDB" id="2985494at2759"/>
<dbReference type="Proteomes" id="UP000308652">
    <property type="component" value="Unassembled WGS sequence"/>
</dbReference>
<keyword evidence="4" id="KW-1185">Reference proteome</keyword>
<proteinExistence type="predicted"/>
<feature type="region of interest" description="Disordered" evidence="2">
    <location>
        <begin position="144"/>
        <end position="205"/>
    </location>
</feature>
<feature type="coiled-coil region" evidence="1">
    <location>
        <begin position="23"/>
        <end position="117"/>
    </location>
</feature>